<accession>A0A5P2HBK9</accession>
<dbReference type="AlphaFoldDB" id="A0A5P2HBK9"/>
<dbReference type="InterPro" id="IPR025510">
    <property type="entry name" value="DUF4397"/>
</dbReference>
<keyword evidence="2" id="KW-0732">Signal</keyword>
<dbReference type="EMBL" id="CP044067">
    <property type="protein sequence ID" value="QET04984.1"/>
    <property type="molecule type" value="Genomic_DNA"/>
</dbReference>
<evidence type="ECO:0000313" key="5">
    <source>
        <dbReference type="Proteomes" id="UP000322822"/>
    </source>
</evidence>
<organism evidence="4 5">
    <name type="scientific">Cupriavidus pauculus</name>
    <dbReference type="NCBI Taxonomy" id="82633"/>
    <lineage>
        <taxon>Bacteria</taxon>
        <taxon>Pseudomonadati</taxon>
        <taxon>Pseudomonadota</taxon>
        <taxon>Betaproteobacteria</taxon>
        <taxon>Burkholderiales</taxon>
        <taxon>Burkholderiaceae</taxon>
        <taxon>Cupriavidus</taxon>
    </lineage>
</organism>
<evidence type="ECO:0000256" key="2">
    <source>
        <dbReference type="SAM" id="SignalP"/>
    </source>
</evidence>
<gene>
    <name evidence="4" type="ORF">FOB72_23240</name>
</gene>
<name>A0A5P2HBK9_9BURK</name>
<proteinExistence type="predicted"/>
<feature type="compositionally biased region" description="Low complexity" evidence="1">
    <location>
        <begin position="263"/>
        <end position="274"/>
    </location>
</feature>
<dbReference type="Pfam" id="PF14344">
    <property type="entry name" value="DUF4397"/>
    <property type="match status" value="1"/>
</dbReference>
<sequence length="274" mass="28359">MTSFKNKLTVGLVVAATALLAACGGDDGIDDRLGISKPAVRLLNTVPVGVNVDLFQNGAPTQVANAPYKYVSAYFDISKDNNLFQLRVAGTQTVIGQQTINGATGHKYSLVATPGSTGAELVVIDDPYDKGLTSDKARVRGFNAALNAQNIDMYITAPAIDITSVNPTLAAIAYKSANPASGSDSIYFDSGTYRLRITAAGTKNVIFDSGALTLQNNADWLITTIPVDGIGAVVPNRIKVLVAQSSTGPSDSQELVTQPLTTAPAAPASAAAAQ</sequence>
<feature type="compositionally biased region" description="Polar residues" evidence="1">
    <location>
        <begin position="248"/>
        <end position="261"/>
    </location>
</feature>
<feature type="signal peptide" evidence="2">
    <location>
        <begin position="1"/>
        <end position="21"/>
    </location>
</feature>
<feature type="region of interest" description="Disordered" evidence="1">
    <location>
        <begin position="248"/>
        <end position="274"/>
    </location>
</feature>
<dbReference type="RefSeq" id="WP_150375045.1">
    <property type="nucleotide sequence ID" value="NZ_CP044067.1"/>
</dbReference>
<dbReference type="OrthoDB" id="8969492at2"/>
<protein>
    <submittedName>
        <fullName evidence="4">DUF4397 domain-containing protein</fullName>
    </submittedName>
</protein>
<feature type="chain" id="PRO_5024932693" evidence="2">
    <location>
        <begin position="22"/>
        <end position="274"/>
    </location>
</feature>
<dbReference type="PROSITE" id="PS51257">
    <property type="entry name" value="PROKAR_LIPOPROTEIN"/>
    <property type="match status" value="1"/>
</dbReference>
<evidence type="ECO:0000256" key="1">
    <source>
        <dbReference type="SAM" id="MobiDB-lite"/>
    </source>
</evidence>
<dbReference type="Proteomes" id="UP000322822">
    <property type="component" value="Chromosome 2"/>
</dbReference>
<reference evidence="4 5" key="1">
    <citation type="submission" date="2019-09" db="EMBL/GenBank/DDBJ databases">
        <title>FDA dAtabase for Regulatory Grade micrObial Sequences (FDA-ARGOS): Supporting development and validation of Infectious Disease Dx tests.</title>
        <authorList>
            <person name="Sciortino C."/>
            <person name="Tallon L."/>
            <person name="Sadzewicz L."/>
            <person name="Vavikolanu K."/>
            <person name="Mehta A."/>
            <person name="Aluvathingal J."/>
            <person name="Nadendla S."/>
            <person name="Nandy P."/>
            <person name="Geyer C."/>
            <person name="Yan Y."/>
            <person name="Sichtig H."/>
        </authorList>
    </citation>
    <scope>NUCLEOTIDE SEQUENCE [LARGE SCALE GENOMIC DNA]</scope>
    <source>
        <strain evidence="4 5">FDAARGOS_664</strain>
    </source>
</reference>
<evidence type="ECO:0000313" key="4">
    <source>
        <dbReference type="EMBL" id="QET04984.1"/>
    </source>
</evidence>
<feature type="domain" description="DUF4397" evidence="3">
    <location>
        <begin position="39"/>
        <end position="154"/>
    </location>
</feature>
<evidence type="ECO:0000259" key="3">
    <source>
        <dbReference type="Pfam" id="PF14344"/>
    </source>
</evidence>